<evidence type="ECO:0000313" key="2">
    <source>
        <dbReference type="EMBL" id="SFG49221.1"/>
    </source>
</evidence>
<dbReference type="RefSeq" id="WP_093672303.1">
    <property type="nucleotide sequence ID" value="NZ_FOOY01000011.1"/>
</dbReference>
<dbReference type="InterPro" id="IPR025164">
    <property type="entry name" value="Toastrack_DUF4097"/>
</dbReference>
<dbReference type="EMBL" id="FOOY01000011">
    <property type="protein sequence ID" value="SFG49221.1"/>
    <property type="molecule type" value="Genomic_DNA"/>
</dbReference>
<evidence type="ECO:0000313" key="3">
    <source>
        <dbReference type="Proteomes" id="UP000198752"/>
    </source>
</evidence>
<keyword evidence="3" id="KW-1185">Reference proteome</keyword>
<protein>
    <submittedName>
        <fullName evidence="2">Lia operon protein LiaG</fullName>
    </submittedName>
</protein>
<organism evidence="2 3">
    <name type="scientific">Sporolactobacillus nakayamae</name>
    <dbReference type="NCBI Taxonomy" id="269670"/>
    <lineage>
        <taxon>Bacteria</taxon>
        <taxon>Bacillati</taxon>
        <taxon>Bacillota</taxon>
        <taxon>Bacilli</taxon>
        <taxon>Bacillales</taxon>
        <taxon>Sporolactobacillaceae</taxon>
        <taxon>Sporolactobacillus</taxon>
    </lineage>
</organism>
<dbReference type="Pfam" id="PF13349">
    <property type="entry name" value="DUF4097"/>
    <property type="match status" value="1"/>
</dbReference>
<dbReference type="Gene3D" id="2.160.20.120">
    <property type="match status" value="1"/>
</dbReference>
<feature type="domain" description="DUF4097" evidence="1">
    <location>
        <begin position="43"/>
        <end position="274"/>
    </location>
</feature>
<proteinExistence type="predicted"/>
<dbReference type="Proteomes" id="UP000198752">
    <property type="component" value="Unassembled WGS sequence"/>
</dbReference>
<dbReference type="OrthoDB" id="2940757at2"/>
<reference evidence="3" key="1">
    <citation type="submission" date="2016-10" db="EMBL/GenBank/DDBJ databases">
        <authorList>
            <person name="Varghese N."/>
            <person name="Submissions S."/>
        </authorList>
    </citation>
    <scope>NUCLEOTIDE SEQUENCE [LARGE SCALE GENOMIC DNA]</scope>
    <source>
        <strain evidence="3">ATCC 700379</strain>
    </source>
</reference>
<dbReference type="AlphaFoldDB" id="A0A1I2SGR3"/>
<evidence type="ECO:0000259" key="1">
    <source>
        <dbReference type="Pfam" id="PF13349"/>
    </source>
</evidence>
<dbReference type="STRING" id="269670.SAMN02982927_01882"/>
<accession>A0A1I2SGR3</accession>
<sequence>MKRFVIVLAIVVAAYMVFVNPIHLPGLPFGKQKSSATVTEQVNQMDIKVGSIKTEVVLGSGNRVHAKLRGKGSVSVQRSGNSIQVKTHRQFTFFSWWDRSKVTITIPRSYAGELSLDVGSGMLEFDDEANYRELAVNIASGSANLSGISADFAQIDVHSGNLRIDTLKTPSARIDLRSGNLNVTNFSGAFTAHVHSGNLEMEVAKLSGSVKATVNSGSASFDLPNNAGFRLNGKTSSGLIRCTLPLKEKQSGNGTISGIHGSGKATFDAAVNSGLLRIY</sequence>
<name>A0A1I2SGR3_9BACL</name>
<gene>
    <name evidence="2" type="ORF">SAMN02982927_01882</name>
</gene>